<keyword evidence="1" id="KW-0732">Signal</keyword>
<evidence type="ECO:0000313" key="2">
    <source>
        <dbReference type="EMBL" id="MFC4789718.1"/>
    </source>
</evidence>
<accession>A0ABV9QG02</accession>
<dbReference type="EMBL" id="JBHSHJ010000010">
    <property type="protein sequence ID" value="MFC4789718.1"/>
    <property type="molecule type" value="Genomic_DNA"/>
</dbReference>
<keyword evidence="3" id="KW-1185">Reference proteome</keyword>
<comment type="caution">
    <text evidence="2">The sequence shown here is derived from an EMBL/GenBank/DDBJ whole genome shotgun (WGS) entry which is preliminary data.</text>
</comment>
<feature type="signal peptide" evidence="1">
    <location>
        <begin position="1"/>
        <end position="18"/>
    </location>
</feature>
<name>A0ABV9QG02_9BURK</name>
<evidence type="ECO:0000256" key="1">
    <source>
        <dbReference type="SAM" id="SignalP"/>
    </source>
</evidence>
<evidence type="ECO:0000313" key="3">
    <source>
        <dbReference type="Proteomes" id="UP001596001"/>
    </source>
</evidence>
<proteinExistence type="predicted"/>
<protein>
    <recommendedName>
        <fullName evidence="4">Lipoprotein</fullName>
    </recommendedName>
</protein>
<dbReference type="Proteomes" id="UP001596001">
    <property type="component" value="Unassembled WGS sequence"/>
</dbReference>
<sequence>MRLHLGAVSLALLLQACASPVGVVPGMSRDAVAAVWGEPQASYDLPEGPQRLFYDRQRDGTQRLALDFDAQGRLLRSQEVLTLSSLSSVVQPPLRTQEVLQRLGPPTQQRVQMDGQDEQRKTVVWIYRWYDQGRYRLASIQFNVAGLAETVQLIDDPTDPRQDKYR</sequence>
<evidence type="ECO:0008006" key="4">
    <source>
        <dbReference type="Google" id="ProtNLM"/>
    </source>
</evidence>
<dbReference type="RefSeq" id="WP_382433363.1">
    <property type="nucleotide sequence ID" value="NZ_JBHSHJ010000010.1"/>
</dbReference>
<feature type="chain" id="PRO_5045456575" description="Lipoprotein" evidence="1">
    <location>
        <begin position="19"/>
        <end position="166"/>
    </location>
</feature>
<dbReference type="PROSITE" id="PS51257">
    <property type="entry name" value="PROKAR_LIPOPROTEIN"/>
    <property type="match status" value="1"/>
</dbReference>
<organism evidence="2 3">
    <name type="scientific">Giesbergeria sinuosa</name>
    <dbReference type="NCBI Taxonomy" id="80883"/>
    <lineage>
        <taxon>Bacteria</taxon>
        <taxon>Pseudomonadati</taxon>
        <taxon>Pseudomonadota</taxon>
        <taxon>Betaproteobacteria</taxon>
        <taxon>Burkholderiales</taxon>
        <taxon>Comamonadaceae</taxon>
        <taxon>Giesbergeria</taxon>
    </lineage>
</organism>
<reference evidence="3" key="1">
    <citation type="journal article" date="2019" name="Int. J. Syst. Evol. Microbiol.">
        <title>The Global Catalogue of Microorganisms (GCM) 10K type strain sequencing project: providing services to taxonomists for standard genome sequencing and annotation.</title>
        <authorList>
            <consortium name="The Broad Institute Genomics Platform"/>
            <consortium name="The Broad Institute Genome Sequencing Center for Infectious Disease"/>
            <person name="Wu L."/>
            <person name="Ma J."/>
        </authorList>
    </citation>
    <scope>NUCLEOTIDE SEQUENCE [LARGE SCALE GENOMIC DNA]</scope>
    <source>
        <strain evidence="3">CCUG 49452</strain>
    </source>
</reference>
<gene>
    <name evidence="2" type="ORF">ACFO6X_12085</name>
</gene>